<feature type="transmembrane region" description="Helical" evidence="12">
    <location>
        <begin position="221"/>
        <end position="244"/>
    </location>
</feature>
<evidence type="ECO:0000256" key="3">
    <source>
        <dbReference type="ARBA" id="ARBA00022538"/>
    </source>
</evidence>
<dbReference type="RefSeq" id="WP_045979579.1">
    <property type="nucleotide sequence ID" value="NZ_CP023396.1"/>
</dbReference>
<keyword evidence="3" id="KW-0633">Potassium transport</keyword>
<feature type="domain" description="Ion transport" evidence="13">
    <location>
        <begin position="24"/>
        <end position="250"/>
    </location>
</feature>
<evidence type="ECO:0000256" key="6">
    <source>
        <dbReference type="ARBA" id="ARBA00022882"/>
    </source>
</evidence>
<dbReference type="Gene3D" id="1.10.287.70">
    <property type="match status" value="1"/>
</dbReference>
<evidence type="ECO:0000256" key="1">
    <source>
        <dbReference type="ARBA" id="ARBA00004141"/>
    </source>
</evidence>
<dbReference type="AlphaFoldDB" id="A0A0F4PMA3"/>
<evidence type="ECO:0000256" key="10">
    <source>
        <dbReference type="ARBA" id="ARBA00023136"/>
    </source>
</evidence>
<evidence type="ECO:0000313" key="15">
    <source>
        <dbReference type="EMBL" id="TMP87222.1"/>
    </source>
</evidence>
<comment type="caution">
    <text evidence="14">The sequence shown here is derived from an EMBL/GenBank/DDBJ whole genome shotgun (WGS) entry which is preliminary data.</text>
</comment>
<feature type="transmembrane region" description="Helical" evidence="12">
    <location>
        <begin position="159"/>
        <end position="180"/>
    </location>
</feature>
<keyword evidence="6" id="KW-0851">Voltage-gated channel</keyword>
<keyword evidence="16" id="KW-1185">Reference proteome</keyword>
<protein>
    <submittedName>
        <fullName evidence="14">Ion transport protein</fullName>
    </submittedName>
    <submittedName>
        <fullName evidence="15">Ion transporter</fullName>
    </submittedName>
</protein>
<dbReference type="PANTHER" id="PTHR11537">
    <property type="entry name" value="VOLTAGE-GATED POTASSIUM CHANNEL"/>
    <property type="match status" value="1"/>
</dbReference>
<dbReference type="eggNOG" id="COG0664">
    <property type="taxonomic scope" value="Bacteria"/>
</dbReference>
<evidence type="ECO:0000256" key="12">
    <source>
        <dbReference type="SAM" id="Phobius"/>
    </source>
</evidence>
<feature type="transmembrane region" description="Helical" evidence="12">
    <location>
        <begin position="192"/>
        <end position="209"/>
    </location>
</feature>
<feature type="transmembrane region" description="Helical" evidence="12">
    <location>
        <begin position="21"/>
        <end position="42"/>
    </location>
</feature>
<evidence type="ECO:0000256" key="4">
    <source>
        <dbReference type="ARBA" id="ARBA00022692"/>
    </source>
</evidence>
<evidence type="ECO:0000313" key="16">
    <source>
        <dbReference type="Proteomes" id="UP000033664"/>
    </source>
</evidence>
<dbReference type="Pfam" id="PF00520">
    <property type="entry name" value="Ion_trans"/>
    <property type="match status" value="1"/>
</dbReference>
<evidence type="ECO:0000256" key="11">
    <source>
        <dbReference type="ARBA" id="ARBA00023303"/>
    </source>
</evidence>
<reference evidence="15" key="4">
    <citation type="submission" date="2019-09" db="EMBL/GenBank/DDBJ databases">
        <title>Co-occurence of chitin degradation, pigmentation and bioactivity in marine Pseudoalteromonas.</title>
        <authorList>
            <person name="Sonnenschein E.C."/>
            <person name="Bech P.K."/>
        </authorList>
    </citation>
    <scope>NUCLEOTIDE SEQUENCE</scope>
    <source>
        <strain evidence="15">S2897</strain>
    </source>
</reference>
<dbReference type="PANTHER" id="PTHR11537:SF254">
    <property type="entry name" value="POTASSIUM VOLTAGE-GATED CHANNEL PROTEIN SHAB"/>
    <property type="match status" value="1"/>
</dbReference>
<accession>A0A0F4PMA3</accession>
<evidence type="ECO:0000256" key="7">
    <source>
        <dbReference type="ARBA" id="ARBA00022958"/>
    </source>
</evidence>
<dbReference type="GeneID" id="58229167"/>
<dbReference type="Gene3D" id="1.20.120.350">
    <property type="entry name" value="Voltage-gated potassium channels. Chain C"/>
    <property type="match status" value="1"/>
</dbReference>
<organism evidence="14 16">
    <name type="scientific">Pseudoalteromonas ruthenica</name>
    <dbReference type="NCBI Taxonomy" id="151081"/>
    <lineage>
        <taxon>Bacteria</taxon>
        <taxon>Pseudomonadati</taxon>
        <taxon>Pseudomonadota</taxon>
        <taxon>Gammaproteobacteria</taxon>
        <taxon>Alteromonadales</taxon>
        <taxon>Pseudoalteromonadaceae</taxon>
        <taxon>Pseudoalteromonas</taxon>
    </lineage>
</organism>
<evidence type="ECO:0000259" key="13">
    <source>
        <dbReference type="Pfam" id="PF00520"/>
    </source>
</evidence>
<dbReference type="SUPFAM" id="SSF81324">
    <property type="entry name" value="Voltage-gated potassium channels"/>
    <property type="match status" value="1"/>
</dbReference>
<feature type="transmembrane region" description="Helical" evidence="12">
    <location>
        <begin position="54"/>
        <end position="77"/>
    </location>
</feature>
<dbReference type="Proteomes" id="UP000033664">
    <property type="component" value="Unassembled WGS sequence"/>
</dbReference>
<keyword evidence="11" id="KW-0407">Ion channel</keyword>
<reference evidence="17" key="3">
    <citation type="submission" date="2019-06" db="EMBL/GenBank/DDBJ databases">
        <title>Co-occurence of chitin degradation, pigmentation and bioactivity in marine Pseudoalteromonas.</title>
        <authorList>
            <person name="Sonnenschein E.C."/>
            <person name="Bech P.K."/>
        </authorList>
    </citation>
    <scope>NUCLEOTIDE SEQUENCE [LARGE SCALE GENOMIC DNA]</scope>
    <source>
        <strain evidence="17">S2897</strain>
    </source>
</reference>
<evidence type="ECO:0000256" key="5">
    <source>
        <dbReference type="ARBA" id="ARBA00022826"/>
    </source>
</evidence>
<dbReference type="InterPro" id="IPR005821">
    <property type="entry name" value="Ion_trans_dom"/>
</dbReference>
<keyword evidence="10 12" id="KW-0472">Membrane</keyword>
<dbReference type="PATRIC" id="fig|151081.8.peg.2173"/>
<dbReference type="GO" id="GO:0008076">
    <property type="term" value="C:voltage-gated potassium channel complex"/>
    <property type="evidence" value="ECO:0007669"/>
    <property type="project" value="InterPro"/>
</dbReference>
<evidence type="ECO:0000313" key="14">
    <source>
        <dbReference type="EMBL" id="KJY98413.1"/>
    </source>
</evidence>
<sequence length="315" mass="35802">MIRIRNTLAQVFESRGRVRHYGYAFDAILVALILANVIAIVIESVPSVAKQHIGFFAYFELISVSIFTLEYLARLWTSVDLERFENSTLSDTQRRLRYLCSPMAIIDLLAILPSLLVFFVSFDLRFLRVLRLLRIFKLTRYSRAMQLLLQTIREESGSLFAAFSIMAVILIVAASGIYLLEHDVQPDKFGSIPKAMWWALITLTTVGYGDVVPITGLGKVFGGIITILSMGMVAIPTGLLASSFSDQLRQRRDRYSETAYQLMEDGVICVDDREHLDELRVELGLSKQECAQIEQQVREKHPLKRFCPHCGHHLN</sequence>
<keyword evidence="2" id="KW-0813">Transport</keyword>
<evidence type="ECO:0000256" key="9">
    <source>
        <dbReference type="ARBA" id="ARBA00023065"/>
    </source>
</evidence>
<evidence type="ECO:0000256" key="8">
    <source>
        <dbReference type="ARBA" id="ARBA00022989"/>
    </source>
</evidence>
<keyword evidence="9" id="KW-0406">Ion transport</keyword>
<dbReference type="PRINTS" id="PR00169">
    <property type="entry name" value="KCHANNEL"/>
</dbReference>
<comment type="subcellular location">
    <subcellularLocation>
        <location evidence="1">Membrane</location>
        <topology evidence="1">Multi-pass membrane protein</topology>
    </subcellularLocation>
</comment>
<dbReference type="InterPro" id="IPR027359">
    <property type="entry name" value="Volt_channel_dom_sf"/>
</dbReference>
<keyword evidence="8 12" id="KW-1133">Transmembrane helix</keyword>
<keyword evidence="7" id="KW-0630">Potassium</keyword>
<dbReference type="OrthoDB" id="9799090at2"/>
<keyword evidence="5" id="KW-0631">Potassium channel</keyword>
<dbReference type="EMBL" id="JXXZ01000010">
    <property type="protein sequence ID" value="KJY98413.1"/>
    <property type="molecule type" value="Genomic_DNA"/>
</dbReference>
<dbReference type="STRING" id="151081.TW72_11760"/>
<reference evidence="15 17" key="2">
    <citation type="submission" date="2017-12" db="EMBL/GenBank/DDBJ databases">
        <authorList>
            <person name="Paulsen S."/>
            <person name="Gram L.K."/>
        </authorList>
    </citation>
    <scope>NUCLEOTIDE SEQUENCE [LARGE SCALE GENOMIC DNA]</scope>
    <source>
        <strain evidence="15 17">S2897</strain>
    </source>
</reference>
<gene>
    <name evidence="15" type="ORF">CWC05_08995</name>
    <name evidence="14" type="ORF">TW72_11760</name>
</gene>
<evidence type="ECO:0000256" key="2">
    <source>
        <dbReference type="ARBA" id="ARBA00022448"/>
    </source>
</evidence>
<keyword evidence="4 12" id="KW-0812">Transmembrane</keyword>
<feature type="transmembrane region" description="Helical" evidence="12">
    <location>
        <begin position="98"/>
        <end position="122"/>
    </location>
</feature>
<proteinExistence type="predicted"/>
<evidence type="ECO:0000313" key="17">
    <source>
        <dbReference type="Proteomes" id="UP000305874"/>
    </source>
</evidence>
<dbReference type="GO" id="GO:0005249">
    <property type="term" value="F:voltage-gated potassium channel activity"/>
    <property type="evidence" value="ECO:0007669"/>
    <property type="project" value="InterPro"/>
</dbReference>
<name>A0A0F4PMA3_9GAMM</name>
<dbReference type="EMBL" id="PNCG01000009">
    <property type="protein sequence ID" value="TMP87222.1"/>
    <property type="molecule type" value="Genomic_DNA"/>
</dbReference>
<dbReference type="Proteomes" id="UP000305874">
    <property type="component" value="Unassembled WGS sequence"/>
</dbReference>
<reference evidence="14 16" key="1">
    <citation type="journal article" date="2015" name="BMC Genomics">
        <title>Genome mining reveals unlocked bioactive potential of marine Gram-negative bacteria.</title>
        <authorList>
            <person name="Machado H."/>
            <person name="Sonnenschein E.C."/>
            <person name="Melchiorsen J."/>
            <person name="Gram L."/>
        </authorList>
    </citation>
    <scope>NUCLEOTIDE SEQUENCE [LARGE SCALE GENOMIC DNA]</scope>
    <source>
        <strain evidence="14 16">S3137</strain>
    </source>
</reference>
<dbReference type="GO" id="GO:0001508">
    <property type="term" value="P:action potential"/>
    <property type="evidence" value="ECO:0007669"/>
    <property type="project" value="TreeGrafter"/>
</dbReference>
<dbReference type="InterPro" id="IPR028325">
    <property type="entry name" value="VG_K_chnl"/>
</dbReference>